<keyword evidence="3" id="KW-1185">Reference proteome</keyword>
<dbReference type="EMBL" id="CP121689">
    <property type="protein sequence ID" value="WZL75823.1"/>
    <property type="molecule type" value="Genomic_DNA"/>
</dbReference>
<dbReference type="PANTHER" id="PTHR47099:SF1">
    <property type="entry name" value="METHYLCOBAMIDE:COM METHYLTRANSFERASE MTBA"/>
    <property type="match status" value="1"/>
</dbReference>
<dbReference type="SUPFAM" id="SSF51726">
    <property type="entry name" value="UROD/MetE-like"/>
    <property type="match status" value="1"/>
</dbReference>
<dbReference type="Proteomes" id="UP001461341">
    <property type="component" value="Chromosome"/>
</dbReference>
<organism evidence="2 3">
    <name type="scientific">Thermatribacter velox</name>
    <dbReference type="NCBI Taxonomy" id="3039681"/>
    <lineage>
        <taxon>Bacteria</taxon>
        <taxon>Pseudomonadati</taxon>
        <taxon>Atribacterota</taxon>
        <taxon>Atribacteria</taxon>
        <taxon>Atribacterales</taxon>
        <taxon>Thermatribacteraceae</taxon>
        <taxon>Thermatribacter</taxon>
    </lineage>
</organism>
<dbReference type="RefSeq" id="WP_369017972.1">
    <property type="nucleotide sequence ID" value="NZ_CP121689.1"/>
</dbReference>
<dbReference type="InterPro" id="IPR000257">
    <property type="entry name" value="Uroporphyrinogen_deCOase"/>
</dbReference>
<evidence type="ECO:0000313" key="2">
    <source>
        <dbReference type="EMBL" id="WZL75823.1"/>
    </source>
</evidence>
<feature type="domain" description="Uroporphyrinogen decarboxylase (URO-D)" evidence="1">
    <location>
        <begin position="100"/>
        <end position="342"/>
    </location>
</feature>
<dbReference type="Pfam" id="PF01208">
    <property type="entry name" value="URO-D"/>
    <property type="match status" value="1"/>
</dbReference>
<protein>
    <submittedName>
        <fullName evidence="2">Uroporphyrinogen decarboxylase family protein</fullName>
    </submittedName>
</protein>
<dbReference type="PANTHER" id="PTHR47099">
    <property type="entry name" value="METHYLCOBAMIDE:COM METHYLTRANSFERASE MTBA"/>
    <property type="match status" value="1"/>
</dbReference>
<proteinExistence type="predicted"/>
<dbReference type="InterPro" id="IPR052024">
    <property type="entry name" value="Methanogen_methyltrans"/>
</dbReference>
<dbReference type="InterPro" id="IPR038071">
    <property type="entry name" value="UROD/MetE-like_sf"/>
</dbReference>
<reference evidence="2 3" key="1">
    <citation type="submission" date="2023-03" db="EMBL/GenBank/DDBJ databases">
        <title>Novel Species.</title>
        <authorList>
            <person name="Ma S."/>
        </authorList>
    </citation>
    <scope>NUCLEOTIDE SEQUENCE [LARGE SCALE GENOMIC DNA]</scope>
    <source>
        <strain evidence="2 3">B11</strain>
    </source>
</reference>
<name>A0ABZ2YC06_9BACT</name>
<dbReference type="Gene3D" id="3.20.20.210">
    <property type="match status" value="1"/>
</dbReference>
<sequence length="356" mass="40560">MLTPRERVLKALNFELPDRVPVFNSFTPEVEQALAEYLGCSKDEVGVKIGNDVVRVAFDPPVGFETLVLEDGSFYDEWGIRYQKIGYYYEIVEHPLASLTEEAVLKYSFPDPLASGRLERAKELIRRYKETHAIMGFLGSTNFEPTWYLVGFEKTLVELQRDNPLIDYLLDGILQFFMAIGKQMVALGVDLIMCGDDVGTQRGMLISPSLWRRKLKPRLEKLVRSFKEVNPRVKVVYHSDGNILPIIPDLIEIEIDVLNPVQPKCMDPAEVKKLYGDRLSFFGTIDEQETLPFGSVNEVRKEVRERIATVGYNGGLILGATHNIQPDTPLRNIFALYDEVRNNTFSGRSVDSFSRR</sequence>
<evidence type="ECO:0000259" key="1">
    <source>
        <dbReference type="Pfam" id="PF01208"/>
    </source>
</evidence>
<accession>A0ABZ2YC06</accession>
<evidence type="ECO:0000313" key="3">
    <source>
        <dbReference type="Proteomes" id="UP001461341"/>
    </source>
</evidence>
<gene>
    <name evidence="2" type="ORF">QBE54_09570</name>
</gene>